<dbReference type="OrthoDB" id="9895617at2759"/>
<reference evidence="1" key="1">
    <citation type="submission" date="2022-07" db="EMBL/GenBank/DDBJ databases">
        <title>Phylogenomic reconstructions and comparative analyses of Kickxellomycotina fungi.</title>
        <authorList>
            <person name="Reynolds N.K."/>
            <person name="Stajich J.E."/>
            <person name="Barry K."/>
            <person name="Grigoriev I.V."/>
            <person name="Crous P."/>
            <person name="Smith M.E."/>
        </authorList>
    </citation>
    <scope>NUCLEOTIDE SEQUENCE</scope>
    <source>
        <strain evidence="1">RSA 861</strain>
    </source>
</reference>
<comment type="caution">
    <text evidence="1">The sequence shown here is derived from an EMBL/GenBank/DDBJ whole genome shotgun (WGS) entry which is preliminary data.</text>
</comment>
<dbReference type="PANTHER" id="PTHR37450">
    <property type="entry name" value="CIPC PROTEIN"/>
    <property type="match status" value="1"/>
</dbReference>
<dbReference type="EMBL" id="JANBPT010000126">
    <property type="protein sequence ID" value="KAJ1927262.1"/>
    <property type="molecule type" value="Genomic_DNA"/>
</dbReference>
<keyword evidence="2" id="KW-1185">Reference proteome</keyword>
<protein>
    <submittedName>
        <fullName evidence="1">Uncharacterized protein</fullName>
    </submittedName>
</protein>
<sequence>MSYGYNQQQQNYGGGYAQQGGYGSYDHSAEDAVAMLDNDPHMQSLFQNASQQVGTRGIGGADPNELASQHNEIYGAANSGERGLFGGGETPFAWQAIAGAAGWQAMKWYEDKQKMQGQEVNHAFMKKAVAGIAMSQVMKLFGQFGVTDQKTREAAASAAAANAMQMYDREVQASGGGYGGNNEPGYGGGYNQGGGYGGGNNYNQSGGNNNYNQSGGYGEAAGYQGGNNY</sequence>
<evidence type="ECO:0000313" key="1">
    <source>
        <dbReference type="EMBL" id="KAJ1927262.1"/>
    </source>
</evidence>
<dbReference type="PANTHER" id="PTHR37450:SF1">
    <property type="entry name" value="CIPC PROTEIN"/>
    <property type="match status" value="1"/>
</dbReference>
<proteinExistence type="predicted"/>
<evidence type="ECO:0000313" key="2">
    <source>
        <dbReference type="Proteomes" id="UP001150569"/>
    </source>
</evidence>
<gene>
    <name evidence="1" type="ORF">IWQ60_003070</name>
</gene>
<dbReference type="AlphaFoldDB" id="A0A9W8AG93"/>
<dbReference type="Pfam" id="PF12585">
    <property type="entry name" value="DUF3759"/>
    <property type="match status" value="1"/>
</dbReference>
<accession>A0A9W8AG93</accession>
<organism evidence="1 2">
    <name type="scientific">Tieghemiomyces parasiticus</name>
    <dbReference type="NCBI Taxonomy" id="78921"/>
    <lineage>
        <taxon>Eukaryota</taxon>
        <taxon>Fungi</taxon>
        <taxon>Fungi incertae sedis</taxon>
        <taxon>Zoopagomycota</taxon>
        <taxon>Kickxellomycotina</taxon>
        <taxon>Dimargaritomycetes</taxon>
        <taxon>Dimargaritales</taxon>
        <taxon>Dimargaritaceae</taxon>
        <taxon>Tieghemiomyces</taxon>
    </lineage>
</organism>
<name>A0A9W8AG93_9FUNG</name>
<dbReference type="Proteomes" id="UP001150569">
    <property type="component" value="Unassembled WGS sequence"/>
</dbReference>
<dbReference type="InterPro" id="IPR022234">
    <property type="entry name" value="DUF3759"/>
</dbReference>